<gene>
    <name evidence="1" type="ORF">NC998_28615</name>
</gene>
<dbReference type="Proteomes" id="UP001464891">
    <property type="component" value="Unassembled WGS sequence"/>
</dbReference>
<evidence type="ECO:0000313" key="1">
    <source>
        <dbReference type="EMBL" id="MEP0821015.1"/>
    </source>
</evidence>
<dbReference type="RefSeq" id="WP_190442372.1">
    <property type="nucleotide sequence ID" value="NZ_JAMPKM010000059.1"/>
</dbReference>
<name>A0ABV0JIX9_9CYAN</name>
<protein>
    <submittedName>
        <fullName evidence="1">Uncharacterized protein</fullName>
    </submittedName>
</protein>
<organism evidence="1 2">
    <name type="scientific">Trichocoleus desertorum GB2-A4</name>
    <dbReference type="NCBI Taxonomy" id="2933944"/>
    <lineage>
        <taxon>Bacteria</taxon>
        <taxon>Bacillati</taxon>
        <taxon>Cyanobacteriota</taxon>
        <taxon>Cyanophyceae</taxon>
        <taxon>Leptolyngbyales</taxon>
        <taxon>Trichocoleusaceae</taxon>
        <taxon>Trichocoleus</taxon>
    </lineage>
</organism>
<reference evidence="1 2" key="1">
    <citation type="submission" date="2022-04" db="EMBL/GenBank/DDBJ databases">
        <title>Positive selection, recombination, and allopatry shape intraspecific diversity of widespread and dominant cyanobacteria.</title>
        <authorList>
            <person name="Wei J."/>
            <person name="Shu W."/>
            <person name="Hu C."/>
        </authorList>
    </citation>
    <scope>NUCLEOTIDE SEQUENCE [LARGE SCALE GENOMIC DNA]</scope>
    <source>
        <strain evidence="1 2">GB2-A4</strain>
    </source>
</reference>
<accession>A0ABV0JIX9</accession>
<comment type="caution">
    <text evidence="1">The sequence shown here is derived from an EMBL/GenBank/DDBJ whole genome shotgun (WGS) entry which is preliminary data.</text>
</comment>
<sequence>MTPPPGEDLTTSELYDLIRAFGYPLERVSYAEWRTRLLEPAPSNPLYPLLPLLTEQVHENQTLIELYQHCPDYDCSNTQQGLVGTSIAFSSIRCRIVETYLPYFVQSGFLDGPCGG</sequence>
<evidence type="ECO:0000313" key="2">
    <source>
        <dbReference type="Proteomes" id="UP001464891"/>
    </source>
</evidence>
<dbReference type="EMBL" id="JAMPKM010000059">
    <property type="protein sequence ID" value="MEP0821015.1"/>
    <property type="molecule type" value="Genomic_DNA"/>
</dbReference>
<proteinExistence type="predicted"/>
<keyword evidence="2" id="KW-1185">Reference proteome</keyword>
<dbReference type="Gene3D" id="3.40.50.720">
    <property type="entry name" value="NAD(P)-binding Rossmann-like Domain"/>
    <property type="match status" value="1"/>
</dbReference>